<keyword evidence="6 15" id="KW-0479">Metal-binding</keyword>
<evidence type="ECO:0000256" key="6">
    <source>
        <dbReference type="ARBA" id="ARBA00022723"/>
    </source>
</evidence>
<evidence type="ECO:0000256" key="16">
    <source>
        <dbReference type="SAM" id="MobiDB-lite"/>
    </source>
</evidence>
<evidence type="ECO:0000256" key="4">
    <source>
        <dbReference type="ARBA" id="ARBA00007983"/>
    </source>
</evidence>
<feature type="active site" description="Proton acceptor" evidence="13">
    <location>
        <position position="313"/>
    </location>
</feature>
<dbReference type="Gene3D" id="2.70.98.20">
    <property type="entry name" value="Copper amine oxidase, catalytic domain"/>
    <property type="match status" value="1"/>
</dbReference>
<dbReference type="AlphaFoldDB" id="A0A2U1TC08"/>
<evidence type="ECO:0000313" key="21">
    <source>
        <dbReference type="Proteomes" id="UP000244962"/>
    </source>
</evidence>
<comment type="cofactor">
    <cofactor evidence="15">
        <name>Cu cation</name>
        <dbReference type="ChEBI" id="CHEBI:23378"/>
    </cofactor>
    <text evidence="15">Contains 1 topaquinone per subunit.</text>
</comment>
<dbReference type="SUPFAM" id="SSF54416">
    <property type="entry name" value="Amine oxidase N-terminal region"/>
    <property type="match status" value="2"/>
</dbReference>
<dbReference type="EMBL" id="QEFB01000013">
    <property type="protein sequence ID" value="PWC06425.1"/>
    <property type="molecule type" value="Genomic_DNA"/>
</dbReference>
<gene>
    <name evidence="20" type="ORF">DF223_12595</name>
</gene>
<keyword evidence="11" id="KW-0464">Manganese</keyword>
<dbReference type="PROSITE" id="PS01165">
    <property type="entry name" value="COPPER_AMINE_OXID_2"/>
    <property type="match status" value="1"/>
</dbReference>
<feature type="domain" description="Copper amine oxidase N3-terminal" evidence="18">
    <location>
        <begin position="115"/>
        <end position="203"/>
    </location>
</feature>
<evidence type="ECO:0000256" key="3">
    <source>
        <dbReference type="ARBA" id="ARBA00001947"/>
    </source>
</evidence>
<keyword evidence="21" id="KW-1185">Reference proteome</keyword>
<evidence type="ECO:0000256" key="8">
    <source>
        <dbReference type="ARBA" id="ARBA00023002"/>
    </source>
</evidence>
<feature type="domain" description="Copper amine oxidase catalytic" evidence="17">
    <location>
        <begin position="237"/>
        <end position="643"/>
    </location>
</feature>
<dbReference type="PANTHER" id="PTHR10638">
    <property type="entry name" value="COPPER AMINE OXIDASE"/>
    <property type="match status" value="1"/>
</dbReference>
<dbReference type="FunFam" id="2.70.98.20:FF:000001">
    <property type="entry name" value="Amine oxidase"/>
    <property type="match status" value="1"/>
</dbReference>
<evidence type="ECO:0000259" key="18">
    <source>
        <dbReference type="Pfam" id="PF02728"/>
    </source>
</evidence>
<keyword evidence="10" id="KW-1015">Disulfide bond</keyword>
<evidence type="ECO:0000256" key="9">
    <source>
        <dbReference type="ARBA" id="ARBA00023008"/>
    </source>
</evidence>
<organism evidence="20 21">
    <name type="scientific">Mycetocola zhujimingii</name>
    <dbReference type="NCBI Taxonomy" id="2079792"/>
    <lineage>
        <taxon>Bacteria</taxon>
        <taxon>Bacillati</taxon>
        <taxon>Actinomycetota</taxon>
        <taxon>Actinomycetes</taxon>
        <taxon>Micrococcales</taxon>
        <taxon>Microbacteriaceae</taxon>
        <taxon>Mycetocola</taxon>
    </lineage>
</organism>
<evidence type="ECO:0000256" key="12">
    <source>
        <dbReference type="ARBA" id="ARBA00048032"/>
    </source>
</evidence>
<evidence type="ECO:0000256" key="14">
    <source>
        <dbReference type="PIRSR" id="PIRSR600269-51"/>
    </source>
</evidence>
<evidence type="ECO:0000256" key="2">
    <source>
        <dbReference type="ARBA" id="ARBA00001936"/>
    </source>
</evidence>
<comment type="PTM">
    <text evidence="14 15">Topaquinone (TPQ) is generated by copper-dependent autoxidation of a specific tyrosyl residue.</text>
</comment>
<dbReference type="GO" id="GO:0008131">
    <property type="term" value="F:primary methylamine oxidase activity"/>
    <property type="evidence" value="ECO:0007669"/>
    <property type="project" value="UniProtKB-EC"/>
</dbReference>
<comment type="cofactor">
    <cofactor evidence="2">
        <name>Mn(2+)</name>
        <dbReference type="ChEBI" id="CHEBI:29035"/>
    </cofactor>
</comment>
<keyword evidence="9 15" id="KW-0186">Copper</keyword>
<dbReference type="Gene3D" id="3.10.450.40">
    <property type="match status" value="2"/>
</dbReference>
<feature type="domain" description="AGAO-like N2" evidence="19">
    <location>
        <begin position="26"/>
        <end position="104"/>
    </location>
</feature>
<name>A0A2U1TC08_9MICO</name>
<evidence type="ECO:0000313" key="20">
    <source>
        <dbReference type="EMBL" id="PWC06425.1"/>
    </source>
</evidence>
<comment type="cofactor">
    <cofactor evidence="1">
        <name>Cu cation</name>
        <dbReference type="ChEBI" id="CHEBI:23378"/>
    </cofactor>
</comment>
<dbReference type="GO" id="GO:0005507">
    <property type="term" value="F:copper ion binding"/>
    <property type="evidence" value="ECO:0007669"/>
    <property type="project" value="InterPro"/>
</dbReference>
<dbReference type="Pfam" id="PF02728">
    <property type="entry name" value="Cu_amine_oxidN3"/>
    <property type="match status" value="1"/>
</dbReference>
<keyword evidence="8 15" id="KW-0560">Oxidoreductase</keyword>
<dbReference type="InterPro" id="IPR000269">
    <property type="entry name" value="Cu_amine_oxidase"/>
</dbReference>
<proteinExistence type="inferred from homology"/>
<dbReference type="Proteomes" id="UP000244962">
    <property type="component" value="Unassembled WGS sequence"/>
</dbReference>
<evidence type="ECO:0000259" key="19">
    <source>
        <dbReference type="Pfam" id="PF21994"/>
    </source>
</evidence>
<comment type="similarity">
    <text evidence="4 15">Belongs to the copper/topaquinone oxidase family.</text>
</comment>
<sequence length="706" mass="76184">MTLVDTPTTTSGENEAGTQHPLANLTAAEFVTIRDIVTSSDDFTETTRFAYVGLDEPHKREVLAWQAGEGVLPERRARVMLLDMATGHSTDNIVSLDAGAVVSTAVLDGSAGQLPILVEEFDAVADIVAEDPRWVEALTRRGTTVEDVKVVPLSAGYYDFPEEEGRRILRVLAFRQDYPGDHVWAHPVDGLSAYVDTASRTITRLIDSADLAIPAESGNFDDPAVQGSPLTTLKPIVITQPEGPSFTVDGDVVSWANWKFQVGFDVREGLVLRQLSFTDAGEERPVIYRASINEMLVPYGDPSPVRFWQNYFDTGEYLFGRFTNSLALGCDCVGEIKYFDATMADETGNPFTIKNGICMHEEDFGTLWKHSDIYTGSNEVRRSRRLVISFFTTVGNYDYGFYWYLYLDGTIECEAKLTGILFTSAYPGLSASGEDYPYASEVAPGLGGPYHQHLFSARLDMMVDGLSNAVDEVEVGRVPVGPGNEHGNAFTKKTTRISTEAVSGRVADASVARSWNVVNTEKTNRMGRPTGYTLYPQDAPTLLADASSSIAARAEFATKHLFVTQYDPAEKYAAGDFVHQNPGGDGVSKYIADDASVDGEDIVLWHTFGPTHFPRPEDWPVMPVDYAKFTLKPYGFFGKNPALNVPAAVPHCSSGIASPDAAASDELGVADGDGVASADLGLSASGASASAAASSGGCGDNCTCGH</sequence>
<reference evidence="21" key="1">
    <citation type="submission" date="2018-04" db="EMBL/GenBank/DDBJ databases">
        <authorList>
            <person name="Liu S."/>
            <person name="Wang Z."/>
            <person name="Li J."/>
        </authorList>
    </citation>
    <scope>NUCLEOTIDE SEQUENCE [LARGE SCALE GENOMIC DNA]</scope>
    <source>
        <strain evidence="21">622</strain>
    </source>
</reference>
<feature type="active site" description="Schiff-base intermediate with substrate; via topaquinone" evidence="13">
    <location>
        <position position="397"/>
    </location>
</feature>
<dbReference type="InterPro" id="IPR049948">
    <property type="entry name" value="Cu_Am_ox_TPQ-bd"/>
</dbReference>
<dbReference type="PANTHER" id="PTHR10638:SF86">
    <property type="entry name" value="COPPER AMINE OXIDASE 1-RELATED"/>
    <property type="match status" value="1"/>
</dbReference>
<dbReference type="GO" id="GO:0009308">
    <property type="term" value="P:amine metabolic process"/>
    <property type="evidence" value="ECO:0007669"/>
    <property type="project" value="UniProtKB-UniRule"/>
</dbReference>
<dbReference type="RefSeq" id="WP_108963412.1">
    <property type="nucleotide sequence ID" value="NZ_QEFB01000013.1"/>
</dbReference>
<evidence type="ECO:0000256" key="7">
    <source>
        <dbReference type="ARBA" id="ARBA00022772"/>
    </source>
</evidence>
<feature type="region of interest" description="Disordered" evidence="16">
    <location>
        <begin position="1"/>
        <end position="20"/>
    </location>
</feature>
<accession>A0A2U1TC08</accession>
<dbReference type="InterPro" id="IPR016182">
    <property type="entry name" value="Cu_amine_oxidase_N-reg"/>
</dbReference>
<dbReference type="InterPro" id="IPR049947">
    <property type="entry name" value="Cu_Am_Ox_Cu-bd"/>
</dbReference>
<dbReference type="InterPro" id="IPR015798">
    <property type="entry name" value="Cu_amine_oxidase_C"/>
</dbReference>
<evidence type="ECO:0000256" key="1">
    <source>
        <dbReference type="ARBA" id="ARBA00001935"/>
    </source>
</evidence>
<dbReference type="InterPro" id="IPR015802">
    <property type="entry name" value="Cu_amine_oxidase_N3"/>
</dbReference>
<dbReference type="Pfam" id="PF01179">
    <property type="entry name" value="Cu_amine_oxid"/>
    <property type="match status" value="1"/>
</dbReference>
<dbReference type="Pfam" id="PF21994">
    <property type="entry name" value="AGAO-like_N2"/>
    <property type="match status" value="1"/>
</dbReference>
<comment type="catalytic activity">
    <reaction evidence="12">
        <text>a primary methyl amine + O2 + H2O = an aldehyde + H2O2 + NH4(+)</text>
        <dbReference type="Rhea" id="RHEA:16153"/>
        <dbReference type="ChEBI" id="CHEBI:15377"/>
        <dbReference type="ChEBI" id="CHEBI:15379"/>
        <dbReference type="ChEBI" id="CHEBI:16240"/>
        <dbReference type="ChEBI" id="CHEBI:17478"/>
        <dbReference type="ChEBI" id="CHEBI:28938"/>
        <dbReference type="ChEBI" id="CHEBI:228804"/>
        <dbReference type="EC" id="1.4.3.21"/>
    </reaction>
</comment>
<evidence type="ECO:0000256" key="15">
    <source>
        <dbReference type="RuleBase" id="RU000672"/>
    </source>
</evidence>
<evidence type="ECO:0000256" key="10">
    <source>
        <dbReference type="ARBA" id="ARBA00023157"/>
    </source>
</evidence>
<comment type="caution">
    <text evidence="20">The sequence shown here is derived from an EMBL/GenBank/DDBJ whole genome shotgun (WGS) entry which is preliminary data.</text>
</comment>
<dbReference type="EC" id="1.4.3.-" evidence="15"/>
<feature type="modified residue" description="2',4',5'-topaquinone" evidence="14">
    <location>
        <position position="397"/>
    </location>
</feature>
<protein>
    <recommendedName>
        <fullName evidence="15">Amine oxidase</fullName>
        <ecNumber evidence="15">1.4.3.-</ecNumber>
    </recommendedName>
</protein>
<evidence type="ECO:0000256" key="11">
    <source>
        <dbReference type="ARBA" id="ARBA00023211"/>
    </source>
</evidence>
<evidence type="ECO:0000259" key="17">
    <source>
        <dbReference type="Pfam" id="PF01179"/>
    </source>
</evidence>
<dbReference type="InterPro" id="IPR054157">
    <property type="entry name" value="AGAO-like_N2"/>
</dbReference>
<evidence type="ECO:0000256" key="5">
    <source>
        <dbReference type="ARBA" id="ARBA00011738"/>
    </source>
</evidence>
<feature type="compositionally biased region" description="Polar residues" evidence="16">
    <location>
        <begin position="1"/>
        <end position="17"/>
    </location>
</feature>
<comment type="subunit">
    <text evidence="5">Homodimer.</text>
</comment>
<dbReference type="GO" id="GO:0048038">
    <property type="term" value="F:quinone binding"/>
    <property type="evidence" value="ECO:0007669"/>
    <property type="project" value="InterPro"/>
</dbReference>
<keyword evidence="7 13" id="KW-0801">TPQ</keyword>
<dbReference type="InterPro" id="IPR036460">
    <property type="entry name" value="Cu_amine_oxidase_C_sf"/>
</dbReference>
<dbReference type="SUPFAM" id="SSF49998">
    <property type="entry name" value="Amine oxidase catalytic domain"/>
    <property type="match status" value="1"/>
</dbReference>
<evidence type="ECO:0000256" key="13">
    <source>
        <dbReference type="PIRSR" id="PIRSR600269-50"/>
    </source>
</evidence>
<comment type="cofactor">
    <cofactor evidence="3">
        <name>Zn(2+)</name>
        <dbReference type="ChEBI" id="CHEBI:29105"/>
    </cofactor>
</comment>
<dbReference type="PROSITE" id="PS01164">
    <property type="entry name" value="COPPER_AMINE_OXID_1"/>
    <property type="match status" value="1"/>
</dbReference>
<dbReference type="NCBIfam" id="NF008559">
    <property type="entry name" value="PRK11504.1"/>
    <property type="match status" value="1"/>
</dbReference>